<proteinExistence type="predicted"/>
<reference evidence="1 2" key="1">
    <citation type="submission" date="2020-01" db="EMBL/GenBank/DDBJ databases">
        <title>Patterns of diversity and host range of bacteriophage communities associated with bean-nodulatin bacteria.</title>
        <authorList>
            <person name="Vann Cauwenberghe J."/>
            <person name="Santamaria R.I."/>
            <person name="Bustos P."/>
            <person name="Juarez S."/>
            <person name="Gonzalez V."/>
        </authorList>
    </citation>
    <scope>NUCLEOTIDE SEQUENCE [LARGE SCALE GENOMIC DNA]</scope>
    <source>
        <strain evidence="2">RHph</strain>
    </source>
</reference>
<evidence type="ECO:0000313" key="1">
    <source>
        <dbReference type="EMBL" id="QIG72679.1"/>
    </source>
</evidence>
<dbReference type="EMBL" id="MN988525">
    <property type="protein sequence ID" value="QIG72679.1"/>
    <property type="molecule type" value="Genomic_DNA"/>
</dbReference>
<evidence type="ECO:0000313" key="2">
    <source>
        <dbReference type="Proteomes" id="UP000655883"/>
    </source>
</evidence>
<accession>A0A7S5RH04</accession>
<name>A0A7S5RH04_9CAUD</name>
<gene>
    <name evidence="1" type="ORF">EVB97_121</name>
</gene>
<protein>
    <submittedName>
        <fullName evidence="1">Uncharacterized protein</fullName>
    </submittedName>
</protein>
<keyword evidence="2" id="KW-1185">Reference proteome</keyword>
<sequence>MAKKRSRSDVVYSIANLLIVLGQEKSIVDLMNQVLAYQDVTTDDDLEIHLRAMIKPVESDWKLKGSKTKMDDEVIVEVDPYLEGIKDRGQ</sequence>
<dbReference type="Proteomes" id="UP000655883">
    <property type="component" value="Segment"/>
</dbReference>
<organism evidence="1 2">
    <name type="scientific">Rhizobium phage RHph_Y65</name>
    <dbReference type="NCBI Taxonomy" id="2509785"/>
    <lineage>
        <taxon>Viruses</taxon>
        <taxon>Duplodnaviria</taxon>
        <taxon>Heunggongvirae</taxon>
        <taxon>Uroviricota</taxon>
        <taxon>Caudoviricetes</taxon>
        <taxon>Kleczkowskaviridae</taxon>
        <taxon>Cuauhnahuacvirus</taxon>
        <taxon>Cuauhnahuacvirus Y65</taxon>
    </lineage>
</organism>